<dbReference type="GO" id="GO:0008324">
    <property type="term" value="F:monoatomic cation transmembrane transporter activity"/>
    <property type="evidence" value="ECO:0007669"/>
    <property type="project" value="InterPro"/>
</dbReference>
<feature type="transmembrane region" description="Helical" evidence="9">
    <location>
        <begin position="400"/>
        <end position="422"/>
    </location>
</feature>
<comment type="subcellular location">
    <subcellularLocation>
        <location evidence="1">Cell membrane</location>
        <topology evidence="1">Multi-pass membrane protein</topology>
    </subcellularLocation>
</comment>
<proteinExistence type="inferred from homology"/>
<sequence length="1038" mass="112963">MMTSLVEAAIKQRLVVCVVAVVLFFFGLRAAGKLSVDAFPDVTNVQVQIATEATGRSPEEVERFVTVPIEMSMTGLPGLEEMRSLNKAGLSLITLVFTDKTDVYFARQLVMERLIEVGGRMPQDVAPVLGPVSTGLGEVYQYTLDRADDGNRELTQEELAERRIAQDWVVRPLLRSIPGVAEINSQGGFVRQYQALVNPERMRHYEVNIQQVYQALARNNANSGGGVLPHYAEQYLIRGVGLAKGVEDIGSIVLKEVNGTPVYLRDVAQVTIGHEVRQGALVKNGQTEAVGGIVMMMRGGNAKEVVSRIKARVAEINDKGMIPGGLQIVPYYDRSELVDAALWTVTKVLLEGVVLVVIVLFLFLGDVRSSVIVLATLVLTPLLTFMVMNRMGLSANLMSLGGLAIAIGLMVDGSVVVVENAFERLGHADKSGLTRTEILVKAVQEVATPVIVGVGIIILVFLPLMTLQGMEGKMFAPLAVTISIALAISLFLSLTLSPVLSSYLLKGGAEHDTRIIAFMKRHYLRMLHWALLNSKKTVLGAVGMFVATVLIVPMLGTSFIPEMKEGSIVPAIDRVPNISLEESIKLEKQANKLVLEVPGVKSVVSGVGRGESPADPQGQNESTPIASLKDRDEWPDGWTQDDIANAIREKLKAIPGVQIVMAQPISDRVDEMVSGVRSDIAVKIFGDDLDKLRDLAGEIARVAGGIQGSQDIRIERISGQQYLSIEIDRAAIARYGLNVSDIHDIIEIAIGGKRATDIFEGERRFAAAVRLPEEFRSNVQAIRNLLVQAPDGVQVPLQSVAKIEVSDGPAQISREMAKRRVVVMINVKDRDLGGFVAELQSATESKVKLPEGYYYEWGGQFQNMERAMGHLQLIVPLTIAAIFFLLFLLFNSLRFATLIITVLPFASIGGIIGLFVTGEYLSVPASVGFIALWGMAVLNGVVLVSYIRTLREQGMSLRNAVVRGATQRFRPVMMTATIAMLGLVPFLFSSGPGSEVQRPLAVVVIGGLITSTLLTLVMVPVLYRWFDDRKPEARDMSV</sequence>
<feature type="transmembrane region" description="Helical" evidence="9">
    <location>
        <begin position="442"/>
        <end position="462"/>
    </location>
</feature>
<feature type="transmembrane region" description="Helical" evidence="9">
    <location>
        <begin position="474"/>
        <end position="496"/>
    </location>
</feature>
<dbReference type="InterPro" id="IPR027463">
    <property type="entry name" value="AcrB_DN_DC_subdom"/>
</dbReference>
<dbReference type="GO" id="GO:0005886">
    <property type="term" value="C:plasma membrane"/>
    <property type="evidence" value="ECO:0007669"/>
    <property type="project" value="UniProtKB-SubCell"/>
</dbReference>
<feature type="transmembrane region" description="Helical" evidence="9">
    <location>
        <begin position="1000"/>
        <end position="1026"/>
    </location>
</feature>
<feature type="region of interest" description="Disordered" evidence="8">
    <location>
        <begin position="606"/>
        <end position="635"/>
    </location>
</feature>
<evidence type="ECO:0000256" key="1">
    <source>
        <dbReference type="ARBA" id="ARBA00004651"/>
    </source>
</evidence>
<feature type="transmembrane region" description="Helical" evidence="9">
    <location>
        <begin position="968"/>
        <end position="988"/>
    </location>
</feature>
<evidence type="ECO:0000256" key="6">
    <source>
        <dbReference type="ARBA" id="ARBA00022989"/>
    </source>
</evidence>
<name>A0A3G8H598_9BURK</name>
<dbReference type="NCBIfam" id="TIGR00914">
    <property type="entry name" value="2A0601"/>
    <property type="match status" value="1"/>
</dbReference>
<dbReference type="Pfam" id="PF00873">
    <property type="entry name" value="ACR_tran"/>
    <property type="match status" value="1"/>
</dbReference>
<dbReference type="PRINTS" id="PR00702">
    <property type="entry name" value="ACRIFLAVINRP"/>
</dbReference>
<dbReference type="OrthoDB" id="9798415at2"/>
<keyword evidence="4" id="KW-1003">Cell membrane</keyword>
<feature type="transmembrane region" description="Helical" evidence="9">
    <location>
        <begin position="897"/>
        <end position="917"/>
    </location>
</feature>
<organism evidence="10 11">
    <name type="scientific">Cupriavidus pauculus</name>
    <dbReference type="NCBI Taxonomy" id="82633"/>
    <lineage>
        <taxon>Bacteria</taxon>
        <taxon>Pseudomonadati</taxon>
        <taxon>Pseudomonadota</taxon>
        <taxon>Betaproteobacteria</taxon>
        <taxon>Burkholderiales</taxon>
        <taxon>Burkholderiaceae</taxon>
        <taxon>Cupriavidus</taxon>
    </lineage>
</organism>
<dbReference type="Gene3D" id="3.30.70.1320">
    <property type="entry name" value="Multidrug efflux transporter AcrB pore domain like"/>
    <property type="match status" value="1"/>
</dbReference>
<dbReference type="GO" id="GO:0042910">
    <property type="term" value="F:xenobiotic transmembrane transporter activity"/>
    <property type="evidence" value="ECO:0007669"/>
    <property type="project" value="TreeGrafter"/>
</dbReference>
<dbReference type="Proteomes" id="UP000270411">
    <property type="component" value="Chromosome 2"/>
</dbReference>
<evidence type="ECO:0000256" key="4">
    <source>
        <dbReference type="ARBA" id="ARBA00022475"/>
    </source>
</evidence>
<dbReference type="Gene3D" id="1.20.1640.10">
    <property type="entry name" value="Multidrug efflux transporter AcrB transmembrane domain"/>
    <property type="match status" value="2"/>
</dbReference>
<keyword evidence="6 9" id="KW-1133">Transmembrane helix</keyword>
<keyword evidence="5 9" id="KW-0812">Transmembrane</keyword>
<dbReference type="Gene3D" id="3.30.70.1440">
    <property type="entry name" value="Multidrug efflux transporter AcrB pore domain"/>
    <property type="match status" value="1"/>
</dbReference>
<keyword evidence="7 9" id="KW-0472">Membrane</keyword>
<feature type="transmembrane region" description="Helical" evidence="9">
    <location>
        <begin position="340"/>
        <end position="364"/>
    </location>
</feature>
<dbReference type="InterPro" id="IPR001036">
    <property type="entry name" value="Acrflvin-R"/>
</dbReference>
<keyword evidence="3" id="KW-0813">Transport</keyword>
<evidence type="ECO:0000313" key="10">
    <source>
        <dbReference type="EMBL" id="AZG15624.1"/>
    </source>
</evidence>
<evidence type="ECO:0000256" key="9">
    <source>
        <dbReference type="SAM" id="Phobius"/>
    </source>
</evidence>
<gene>
    <name evidence="10" type="ORF">EHF44_19320</name>
</gene>
<comment type="similarity">
    <text evidence="2">Belongs to the resistance-nodulation-cell division (RND) (TC 2.A.6) family.</text>
</comment>
<evidence type="ECO:0000313" key="11">
    <source>
        <dbReference type="Proteomes" id="UP000270411"/>
    </source>
</evidence>
<dbReference type="SUPFAM" id="SSF82714">
    <property type="entry name" value="Multidrug efflux transporter AcrB TolC docking domain, DN and DC subdomains"/>
    <property type="match status" value="2"/>
</dbReference>
<evidence type="ECO:0000256" key="2">
    <source>
        <dbReference type="ARBA" id="ARBA00010942"/>
    </source>
</evidence>
<dbReference type="KEGG" id="cpau:EHF44_19320"/>
<dbReference type="PANTHER" id="PTHR32063">
    <property type="match status" value="1"/>
</dbReference>
<feature type="transmembrane region" description="Helical" evidence="9">
    <location>
        <begin position="538"/>
        <end position="560"/>
    </location>
</feature>
<dbReference type="SUPFAM" id="SSF82693">
    <property type="entry name" value="Multidrug efflux transporter AcrB pore domain, PN1, PN2, PC1 and PC2 subdomains"/>
    <property type="match status" value="2"/>
</dbReference>
<dbReference type="PANTHER" id="PTHR32063:SF24">
    <property type="entry name" value="CATION EFFLUX SYSTEM (ACRB_ACRD_ACRF FAMILY)"/>
    <property type="match status" value="1"/>
</dbReference>
<reference evidence="11" key="1">
    <citation type="submission" date="2018-11" db="EMBL/GenBank/DDBJ databases">
        <title>FDA dAtabase for Regulatory Grade micrObial Sequences (FDA-ARGOS): Supporting development and validation of Infectious Disease Dx tests.</title>
        <authorList>
            <person name="Goldberg B."/>
            <person name="Campos J."/>
            <person name="Tallon L."/>
            <person name="Sadzewicz L."/>
            <person name="Zhao X."/>
            <person name="Vavikolanu K."/>
            <person name="Mehta A."/>
            <person name="Aluvathingal J."/>
            <person name="Nadendla S."/>
            <person name="Geyer C."/>
            <person name="Nandy P."/>
            <person name="Yan Y."/>
            <person name="Sichtig H."/>
        </authorList>
    </citation>
    <scope>NUCLEOTIDE SEQUENCE [LARGE SCALE GENOMIC DNA]</scope>
    <source>
        <strain evidence="11">FDAARGOS_614</strain>
    </source>
</reference>
<feature type="transmembrane region" description="Helical" evidence="9">
    <location>
        <begin position="923"/>
        <end position="947"/>
    </location>
</feature>
<dbReference type="EMBL" id="CP033970">
    <property type="protein sequence ID" value="AZG15624.1"/>
    <property type="molecule type" value="Genomic_DNA"/>
</dbReference>
<dbReference type="AlphaFoldDB" id="A0A3G8H598"/>
<evidence type="ECO:0000256" key="5">
    <source>
        <dbReference type="ARBA" id="ARBA00022692"/>
    </source>
</evidence>
<dbReference type="InterPro" id="IPR004763">
    <property type="entry name" value="CusA-like"/>
</dbReference>
<accession>A0A3G8H598</accession>
<protein>
    <submittedName>
        <fullName evidence="10">Efflux RND transporter permease subunit</fullName>
    </submittedName>
</protein>
<evidence type="ECO:0000256" key="7">
    <source>
        <dbReference type="ARBA" id="ARBA00023136"/>
    </source>
</evidence>
<evidence type="ECO:0000256" key="8">
    <source>
        <dbReference type="SAM" id="MobiDB-lite"/>
    </source>
</evidence>
<evidence type="ECO:0000256" key="3">
    <source>
        <dbReference type="ARBA" id="ARBA00022448"/>
    </source>
</evidence>
<dbReference type="Gene3D" id="3.30.2090.10">
    <property type="entry name" value="Multidrug efflux transporter AcrB TolC docking domain, DN and DC subdomains"/>
    <property type="match status" value="2"/>
</dbReference>
<feature type="transmembrane region" description="Helical" evidence="9">
    <location>
        <begin position="871"/>
        <end position="890"/>
    </location>
</feature>
<dbReference type="RefSeq" id="WP_124685357.1">
    <property type="nucleotide sequence ID" value="NZ_CP033970.1"/>
</dbReference>
<feature type="transmembrane region" description="Helical" evidence="9">
    <location>
        <begin position="371"/>
        <end position="388"/>
    </location>
</feature>
<dbReference type="SUPFAM" id="SSF82866">
    <property type="entry name" value="Multidrug efflux transporter AcrB transmembrane domain"/>
    <property type="match status" value="2"/>
</dbReference>
<dbReference type="Gene3D" id="3.30.70.1430">
    <property type="entry name" value="Multidrug efflux transporter AcrB pore domain"/>
    <property type="match status" value="2"/>
</dbReference>